<dbReference type="EMBL" id="FNQJ01000009">
    <property type="protein sequence ID" value="SEA31954.1"/>
    <property type="molecule type" value="Genomic_DNA"/>
</dbReference>
<feature type="non-terminal residue" evidence="1">
    <location>
        <position position="1"/>
    </location>
</feature>
<organism evidence="1 2">
    <name type="scientific">Acidovorax soli</name>
    <dbReference type="NCBI Taxonomy" id="592050"/>
    <lineage>
        <taxon>Bacteria</taxon>
        <taxon>Pseudomonadati</taxon>
        <taxon>Pseudomonadota</taxon>
        <taxon>Betaproteobacteria</taxon>
        <taxon>Burkholderiales</taxon>
        <taxon>Comamonadaceae</taxon>
        <taxon>Acidovorax</taxon>
    </lineage>
</organism>
<accession>A0A1H4A909</accession>
<dbReference type="AlphaFoldDB" id="A0A1H4A909"/>
<evidence type="ECO:0000313" key="2">
    <source>
        <dbReference type="Proteomes" id="UP000199002"/>
    </source>
</evidence>
<gene>
    <name evidence="1" type="ORF">SAMN05421875_109126</name>
</gene>
<dbReference type="Proteomes" id="UP000199002">
    <property type="component" value="Unassembled WGS sequence"/>
</dbReference>
<keyword evidence="2" id="KW-1185">Reference proteome</keyword>
<sequence>DTSVKIGVQAKRKRAGWNLGYLERVLGITI</sequence>
<evidence type="ECO:0000313" key="1">
    <source>
        <dbReference type="EMBL" id="SEA31954.1"/>
    </source>
</evidence>
<protein>
    <submittedName>
        <fullName evidence="1">Uncharacterized protein</fullName>
    </submittedName>
</protein>
<name>A0A1H4A909_9BURK</name>
<reference evidence="2" key="1">
    <citation type="submission" date="2016-10" db="EMBL/GenBank/DDBJ databases">
        <authorList>
            <person name="Varghese N."/>
            <person name="Submissions S."/>
        </authorList>
    </citation>
    <scope>NUCLEOTIDE SEQUENCE [LARGE SCALE GENOMIC DNA]</scope>
    <source>
        <strain evidence="2">DSM 25157</strain>
    </source>
</reference>
<proteinExistence type="predicted"/>